<feature type="compositionally biased region" description="Low complexity" evidence="1">
    <location>
        <begin position="131"/>
        <end position="145"/>
    </location>
</feature>
<dbReference type="AlphaFoldDB" id="A0A1G4JPB3"/>
<organism evidence="3 4">
    <name type="scientific">Lachancea meyersii CBS 8951</name>
    <dbReference type="NCBI Taxonomy" id="1266667"/>
    <lineage>
        <taxon>Eukaryota</taxon>
        <taxon>Fungi</taxon>
        <taxon>Dikarya</taxon>
        <taxon>Ascomycota</taxon>
        <taxon>Saccharomycotina</taxon>
        <taxon>Saccharomycetes</taxon>
        <taxon>Saccharomycetales</taxon>
        <taxon>Saccharomycetaceae</taxon>
        <taxon>Lachancea</taxon>
    </lineage>
</organism>
<evidence type="ECO:0000313" key="4">
    <source>
        <dbReference type="Proteomes" id="UP000191144"/>
    </source>
</evidence>
<evidence type="ECO:0000313" key="3">
    <source>
        <dbReference type="EMBL" id="SCU92556.1"/>
    </source>
</evidence>
<evidence type="ECO:0000256" key="1">
    <source>
        <dbReference type="SAM" id="MobiDB-lite"/>
    </source>
</evidence>
<dbReference type="Pfam" id="PF14475">
    <property type="entry name" value="Mso1_Sec1_bdg"/>
    <property type="match status" value="1"/>
</dbReference>
<dbReference type="EMBL" id="LT598477">
    <property type="protein sequence ID" value="SCU92556.1"/>
    <property type="molecule type" value="Genomic_DNA"/>
</dbReference>
<dbReference type="InterPro" id="IPR028095">
    <property type="entry name" value="Mso1_N_dom"/>
</dbReference>
<proteinExistence type="predicted"/>
<protein>
    <submittedName>
        <fullName evidence="3">LAME_0F00474g1_1</fullName>
    </submittedName>
</protein>
<name>A0A1G4JPB3_9SACH</name>
<dbReference type="OrthoDB" id="4094515at2759"/>
<feature type="compositionally biased region" description="Basic residues" evidence="1">
    <location>
        <begin position="80"/>
        <end position="89"/>
    </location>
</feature>
<gene>
    <name evidence="3" type="ORF">LAME_0F00474G</name>
</gene>
<evidence type="ECO:0000259" key="2">
    <source>
        <dbReference type="Pfam" id="PF14475"/>
    </source>
</evidence>
<feature type="region of interest" description="Disordered" evidence="1">
    <location>
        <begin position="74"/>
        <end position="177"/>
    </location>
</feature>
<feature type="compositionally biased region" description="Polar residues" evidence="1">
    <location>
        <begin position="93"/>
        <end position="120"/>
    </location>
</feature>
<keyword evidence="4" id="KW-1185">Reference proteome</keyword>
<accession>A0A1G4JPB3</accession>
<dbReference type="Proteomes" id="UP000191144">
    <property type="component" value="Chromosome F"/>
</dbReference>
<feature type="domain" description="Mso1 N-terminal" evidence="2">
    <location>
        <begin position="26"/>
        <end position="67"/>
    </location>
</feature>
<sequence>MSASASQKPTRFWSKVKSSTKSISSSFAQLSIKQERDGDTVTSTVVHKALVKYYTHREPFEGFPDWLGHKEELPDEQKVLRKQKMHHHDPRSAGQQHSASTTTHTEPVSPVPSQRLTAGTNFRDIYKSATSARGAHSASAPASAAFQDPEAGVPRVSAPPPTQRTSSMLMRERLKRK</sequence>
<reference evidence="4" key="1">
    <citation type="submission" date="2016-03" db="EMBL/GenBank/DDBJ databases">
        <authorList>
            <person name="Devillers Hugo."/>
        </authorList>
    </citation>
    <scope>NUCLEOTIDE SEQUENCE [LARGE SCALE GENOMIC DNA]</scope>
</reference>